<feature type="compositionally biased region" description="Polar residues" evidence="1">
    <location>
        <begin position="80"/>
        <end position="100"/>
    </location>
</feature>
<comment type="caution">
    <text evidence="2">The sequence shown here is derived from an EMBL/GenBank/DDBJ whole genome shotgun (WGS) entry which is preliminary data.</text>
</comment>
<reference evidence="2 3" key="1">
    <citation type="submission" date="2021-06" db="EMBL/GenBank/DDBJ databases">
        <title>Caerostris darwini draft genome.</title>
        <authorList>
            <person name="Kono N."/>
            <person name="Arakawa K."/>
        </authorList>
    </citation>
    <scope>NUCLEOTIDE SEQUENCE [LARGE SCALE GENOMIC DNA]</scope>
</reference>
<name>A0AAV4V2H0_9ARAC</name>
<dbReference type="EMBL" id="BPLQ01012256">
    <property type="protein sequence ID" value="GIY64023.1"/>
    <property type="molecule type" value="Genomic_DNA"/>
</dbReference>
<gene>
    <name evidence="2" type="ORF">CDAR_465171</name>
</gene>
<proteinExistence type="predicted"/>
<evidence type="ECO:0000256" key="1">
    <source>
        <dbReference type="SAM" id="MobiDB-lite"/>
    </source>
</evidence>
<dbReference type="Proteomes" id="UP001054837">
    <property type="component" value="Unassembled WGS sequence"/>
</dbReference>
<sequence>MKATRSEWNQTDPTQRDLPLKETHHSQISDTKQSFARAKGKNVRQKGQNNDYKNTESRYLLFKNVLHVHWGNLSPHDTLAESQAEQLQGTSSMEDVSSNFSREKVESISRQNEDESAFENSTSSPKYPAFDCSCNNRSEVHY</sequence>
<protein>
    <submittedName>
        <fullName evidence="2">Uncharacterized protein</fullName>
    </submittedName>
</protein>
<feature type="compositionally biased region" description="Basic and acidic residues" evidence="1">
    <location>
        <begin position="14"/>
        <end position="27"/>
    </location>
</feature>
<feature type="region of interest" description="Disordered" evidence="1">
    <location>
        <begin position="77"/>
        <end position="129"/>
    </location>
</feature>
<evidence type="ECO:0000313" key="3">
    <source>
        <dbReference type="Proteomes" id="UP001054837"/>
    </source>
</evidence>
<dbReference type="AlphaFoldDB" id="A0AAV4V2H0"/>
<keyword evidence="3" id="KW-1185">Reference proteome</keyword>
<evidence type="ECO:0000313" key="2">
    <source>
        <dbReference type="EMBL" id="GIY64023.1"/>
    </source>
</evidence>
<feature type="compositionally biased region" description="Basic and acidic residues" evidence="1">
    <location>
        <begin position="101"/>
        <end position="113"/>
    </location>
</feature>
<accession>A0AAV4V2H0</accession>
<feature type="compositionally biased region" description="Polar residues" evidence="1">
    <location>
        <begin position="1"/>
        <end position="13"/>
    </location>
</feature>
<feature type="region of interest" description="Disordered" evidence="1">
    <location>
        <begin position="1"/>
        <end position="52"/>
    </location>
</feature>
<organism evidence="2 3">
    <name type="scientific">Caerostris darwini</name>
    <dbReference type="NCBI Taxonomy" id="1538125"/>
    <lineage>
        <taxon>Eukaryota</taxon>
        <taxon>Metazoa</taxon>
        <taxon>Ecdysozoa</taxon>
        <taxon>Arthropoda</taxon>
        <taxon>Chelicerata</taxon>
        <taxon>Arachnida</taxon>
        <taxon>Araneae</taxon>
        <taxon>Araneomorphae</taxon>
        <taxon>Entelegynae</taxon>
        <taxon>Araneoidea</taxon>
        <taxon>Araneidae</taxon>
        <taxon>Caerostris</taxon>
    </lineage>
</organism>